<dbReference type="Pfam" id="PF08240">
    <property type="entry name" value="ADH_N"/>
    <property type="match status" value="1"/>
</dbReference>
<dbReference type="SUPFAM" id="SSF50129">
    <property type="entry name" value="GroES-like"/>
    <property type="match status" value="1"/>
</dbReference>
<dbReference type="EMBL" id="JAINDJ010000008">
    <property type="protein sequence ID" value="KAG9440139.1"/>
    <property type="molecule type" value="Genomic_DNA"/>
</dbReference>
<gene>
    <name evidence="7" type="ORF">H6P81_020304</name>
</gene>
<dbReference type="CDD" id="cd05283">
    <property type="entry name" value="CAD1"/>
    <property type="match status" value="1"/>
</dbReference>
<dbReference type="InterPro" id="IPR013149">
    <property type="entry name" value="ADH-like_C"/>
</dbReference>
<dbReference type="Pfam" id="PF00107">
    <property type="entry name" value="ADH_zinc_N"/>
    <property type="match status" value="1"/>
</dbReference>
<dbReference type="InterPro" id="IPR011032">
    <property type="entry name" value="GroES-like_sf"/>
</dbReference>
<dbReference type="AlphaFoldDB" id="A0AAV7DVY0"/>
<protein>
    <recommendedName>
        <fullName evidence="6">Enoyl reductase (ER) domain-containing protein</fullName>
    </recommendedName>
</protein>
<dbReference type="Gene3D" id="3.40.50.720">
    <property type="entry name" value="NAD(P)-binding Rossmann-like Domain"/>
    <property type="match status" value="1"/>
</dbReference>
<keyword evidence="4" id="KW-0560">Oxidoreductase</keyword>
<evidence type="ECO:0000256" key="5">
    <source>
        <dbReference type="RuleBase" id="RU361277"/>
    </source>
</evidence>
<evidence type="ECO:0000313" key="7">
    <source>
        <dbReference type="EMBL" id="KAG9440139.1"/>
    </source>
</evidence>
<accession>A0AAV7DVY0</accession>
<dbReference type="Gene3D" id="3.90.180.10">
    <property type="entry name" value="Medium-chain alcohol dehydrogenases, catalytic domain"/>
    <property type="match status" value="1"/>
</dbReference>
<dbReference type="FunFam" id="3.40.50.720:FF:000022">
    <property type="entry name" value="Cinnamyl alcohol dehydrogenase"/>
    <property type="match status" value="1"/>
</dbReference>
<dbReference type="GO" id="GO:0009809">
    <property type="term" value="P:lignin biosynthetic process"/>
    <property type="evidence" value="ECO:0007669"/>
    <property type="project" value="UniProtKB-ARBA"/>
</dbReference>
<comment type="caution">
    <text evidence="7">The sequence shown here is derived from an EMBL/GenBank/DDBJ whole genome shotgun (WGS) entry which is preliminary data.</text>
</comment>
<dbReference type="Proteomes" id="UP000825729">
    <property type="component" value="Unassembled WGS sequence"/>
</dbReference>
<proteinExistence type="inferred from homology"/>
<evidence type="ECO:0000313" key="8">
    <source>
        <dbReference type="Proteomes" id="UP000825729"/>
    </source>
</evidence>
<dbReference type="SUPFAM" id="SSF51735">
    <property type="entry name" value="NAD(P)-binding Rossmann-fold domains"/>
    <property type="match status" value="1"/>
</dbReference>
<dbReference type="GO" id="GO:0008270">
    <property type="term" value="F:zinc ion binding"/>
    <property type="evidence" value="ECO:0007669"/>
    <property type="project" value="InterPro"/>
</dbReference>
<comment type="cofactor">
    <cofactor evidence="1 5">
        <name>Zn(2+)</name>
        <dbReference type="ChEBI" id="CHEBI:29105"/>
    </cofactor>
</comment>
<dbReference type="InterPro" id="IPR047109">
    <property type="entry name" value="CAD-like"/>
</dbReference>
<organism evidence="7 8">
    <name type="scientific">Aristolochia fimbriata</name>
    <name type="common">White veined hardy Dutchman's pipe vine</name>
    <dbReference type="NCBI Taxonomy" id="158543"/>
    <lineage>
        <taxon>Eukaryota</taxon>
        <taxon>Viridiplantae</taxon>
        <taxon>Streptophyta</taxon>
        <taxon>Embryophyta</taxon>
        <taxon>Tracheophyta</taxon>
        <taxon>Spermatophyta</taxon>
        <taxon>Magnoliopsida</taxon>
        <taxon>Magnoliidae</taxon>
        <taxon>Piperales</taxon>
        <taxon>Aristolochiaceae</taxon>
        <taxon>Aristolochia</taxon>
    </lineage>
</organism>
<dbReference type="PANTHER" id="PTHR42683">
    <property type="entry name" value="ALDEHYDE REDUCTASE"/>
    <property type="match status" value="1"/>
</dbReference>
<comment type="similarity">
    <text evidence="5">Belongs to the zinc-containing alcohol dehydrogenase family.</text>
</comment>
<dbReference type="SMART" id="SM00829">
    <property type="entry name" value="PKS_ER"/>
    <property type="match status" value="1"/>
</dbReference>
<evidence type="ECO:0000256" key="3">
    <source>
        <dbReference type="ARBA" id="ARBA00022833"/>
    </source>
</evidence>
<sequence>MAPKSPEEEHPRKAFGWAARDTSAVLAPFNFSRRNNGEKDVTIKILYCGICHSDLHVTKNELGIPTQYPVVPGHEVVGVVTEVGSGVTKFKVGDKAGIGPTASSCRSCESCLDGNETYCPESRLVFNSTDRDGTKTYGGFSDAIVVDEHFALRFPERLPLDGGAPLLCAGVTVYSPMKYFGLHRPGLRLGVVGLGGLGHIAVKFAKAFGVHVTVVSTSPGKKREAIDRLGADSFLVSRDPDQMKAAKGTMDGIIDTVSGAHPLGPLIDLLRTNGKLVMLGATDKPLSCPLFLYSGGGRWWWGVRPVG</sequence>
<keyword evidence="3 5" id="KW-0862">Zinc</keyword>
<evidence type="ECO:0000256" key="4">
    <source>
        <dbReference type="ARBA" id="ARBA00023002"/>
    </source>
</evidence>
<dbReference type="InterPro" id="IPR020843">
    <property type="entry name" value="ER"/>
</dbReference>
<dbReference type="InterPro" id="IPR013154">
    <property type="entry name" value="ADH-like_N"/>
</dbReference>
<evidence type="ECO:0000256" key="2">
    <source>
        <dbReference type="ARBA" id="ARBA00022723"/>
    </source>
</evidence>
<keyword evidence="2 5" id="KW-0479">Metal-binding</keyword>
<dbReference type="InterPro" id="IPR036291">
    <property type="entry name" value="NAD(P)-bd_dom_sf"/>
</dbReference>
<feature type="domain" description="Enoyl reductase (ER)" evidence="6">
    <location>
        <begin position="18"/>
        <end position="298"/>
    </location>
</feature>
<dbReference type="PROSITE" id="PS00059">
    <property type="entry name" value="ADH_ZINC"/>
    <property type="match status" value="1"/>
</dbReference>
<evidence type="ECO:0000256" key="1">
    <source>
        <dbReference type="ARBA" id="ARBA00001947"/>
    </source>
</evidence>
<name>A0AAV7DVY0_ARIFI</name>
<dbReference type="InterPro" id="IPR002328">
    <property type="entry name" value="ADH_Zn_CS"/>
</dbReference>
<dbReference type="FunFam" id="3.90.180.10:FF:000004">
    <property type="entry name" value="probable cinnamyl alcohol dehydrogenase"/>
    <property type="match status" value="1"/>
</dbReference>
<keyword evidence="8" id="KW-1185">Reference proteome</keyword>
<reference evidence="7 8" key="1">
    <citation type="submission" date="2021-07" db="EMBL/GenBank/DDBJ databases">
        <title>The Aristolochia fimbriata genome: insights into angiosperm evolution, floral development and chemical biosynthesis.</title>
        <authorList>
            <person name="Jiao Y."/>
        </authorList>
    </citation>
    <scope>NUCLEOTIDE SEQUENCE [LARGE SCALE GENOMIC DNA]</scope>
    <source>
        <strain evidence="7">IBCAS-2021</strain>
        <tissue evidence="7">Leaf</tissue>
    </source>
</reference>
<evidence type="ECO:0000259" key="6">
    <source>
        <dbReference type="SMART" id="SM00829"/>
    </source>
</evidence>
<dbReference type="GO" id="GO:0016616">
    <property type="term" value="F:oxidoreductase activity, acting on the CH-OH group of donors, NAD or NADP as acceptor"/>
    <property type="evidence" value="ECO:0007669"/>
    <property type="project" value="InterPro"/>
</dbReference>